<evidence type="ECO:0000256" key="1">
    <source>
        <dbReference type="ARBA" id="ARBA00004651"/>
    </source>
</evidence>
<keyword evidence="5 8" id="KW-0812">Transmembrane</keyword>
<evidence type="ECO:0000256" key="5">
    <source>
        <dbReference type="ARBA" id="ARBA00022692"/>
    </source>
</evidence>
<dbReference type="GO" id="GO:0005886">
    <property type="term" value="C:plasma membrane"/>
    <property type="evidence" value="ECO:0007669"/>
    <property type="project" value="UniProtKB-SubCell"/>
</dbReference>
<evidence type="ECO:0000256" key="8">
    <source>
        <dbReference type="SAM" id="Phobius"/>
    </source>
</evidence>
<comment type="similarity">
    <text evidence="2">Belongs to the resistance-nodulation-cell division (RND) (TC 2.A.6) family.</text>
</comment>
<dbReference type="Proteomes" id="UP000297635">
    <property type="component" value="Unassembled WGS sequence"/>
</dbReference>
<dbReference type="GO" id="GO:0008324">
    <property type="term" value="F:monoatomic cation transmembrane transporter activity"/>
    <property type="evidence" value="ECO:0007669"/>
    <property type="project" value="InterPro"/>
</dbReference>
<comment type="caution">
    <text evidence="9">The sequence shown here is derived from an EMBL/GenBank/DDBJ whole genome shotgun (WGS) entry which is preliminary data.</text>
</comment>
<evidence type="ECO:0000256" key="6">
    <source>
        <dbReference type="ARBA" id="ARBA00022989"/>
    </source>
</evidence>
<dbReference type="SUPFAM" id="SSF82714">
    <property type="entry name" value="Multidrug efflux transporter AcrB TolC docking domain, DN and DC subdomains"/>
    <property type="match status" value="2"/>
</dbReference>
<feature type="transmembrane region" description="Helical" evidence="8">
    <location>
        <begin position="993"/>
        <end position="1019"/>
    </location>
</feature>
<evidence type="ECO:0000313" key="9">
    <source>
        <dbReference type="EMBL" id="TGG39604.1"/>
    </source>
</evidence>
<name>A0A4Z0V5S7_9BACT</name>
<dbReference type="Gene3D" id="3.30.70.1430">
    <property type="entry name" value="Multidrug efflux transporter AcrB pore domain"/>
    <property type="match status" value="2"/>
</dbReference>
<dbReference type="SUPFAM" id="SSF82693">
    <property type="entry name" value="Multidrug efflux transporter AcrB pore domain, PN1, PN2, PC1 and PC2 subdomains"/>
    <property type="match status" value="2"/>
</dbReference>
<dbReference type="NCBIfam" id="TIGR00914">
    <property type="entry name" value="2A0601"/>
    <property type="match status" value="1"/>
</dbReference>
<dbReference type="SUPFAM" id="SSF82866">
    <property type="entry name" value="Multidrug efflux transporter AcrB transmembrane domain"/>
    <property type="match status" value="2"/>
</dbReference>
<evidence type="ECO:0000256" key="3">
    <source>
        <dbReference type="ARBA" id="ARBA00022448"/>
    </source>
</evidence>
<dbReference type="EMBL" id="SJSA01000001">
    <property type="protein sequence ID" value="TGG39604.1"/>
    <property type="molecule type" value="Genomic_DNA"/>
</dbReference>
<gene>
    <name evidence="9" type="ORF">EZ315_02380</name>
</gene>
<dbReference type="Gene3D" id="3.30.2090.10">
    <property type="entry name" value="Multidrug efflux transporter AcrB TolC docking domain, DN and DC subdomains"/>
    <property type="match status" value="2"/>
</dbReference>
<dbReference type="Gene3D" id="3.30.70.1320">
    <property type="entry name" value="Multidrug efflux transporter AcrB pore domain like"/>
    <property type="match status" value="1"/>
</dbReference>
<feature type="transmembrane region" description="Helical" evidence="8">
    <location>
        <begin position="535"/>
        <end position="558"/>
    </location>
</feature>
<evidence type="ECO:0000256" key="4">
    <source>
        <dbReference type="ARBA" id="ARBA00022475"/>
    </source>
</evidence>
<dbReference type="InterPro" id="IPR004763">
    <property type="entry name" value="CusA-like"/>
</dbReference>
<feature type="transmembrane region" description="Helical" evidence="8">
    <location>
        <begin position="341"/>
        <end position="357"/>
    </location>
</feature>
<feature type="transmembrane region" description="Helical" evidence="8">
    <location>
        <begin position="475"/>
        <end position="498"/>
    </location>
</feature>
<keyword evidence="10" id="KW-1185">Reference proteome</keyword>
<keyword evidence="6 8" id="KW-1133">Transmembrane helix</keyword>
<dbReference type="Pfam" id="PF00873">
    <property type="entry name" value="ACR_tran"/>
    <property type="match status" value="1"/>
</dbReference>
<comment type="subcellular location">
    <subcellularLocation>
        <location evidence="1">Cell membrane</location>
        <topology evidence="1">Multi-pass membrane protein</topology>
    </subcellularLocation>
</comment>
<feature type="transmembrane region" description="Helical" evidence="8">
    <location>
        <begin position="916"/>
        <end position="934"/>
    </location>
</feature>
<dbReference type="Gene3D" id="1.20.1640.10">
    <property type="entry name" value="Multidrug efflux transporter AcrB transmembrane domain"/>
    <property type="match status" value="2"/>
</dbReference>
<protein>
    <submittedName>
        <fullName evidence="9">Efflux RND transporter permease subunit</fullName>
    </submittedName>
</protein>
<accession>A0A4Z0V5S7</accession>
<feature type="transmembrane region" description="Helical" evidence="8">
    <location>
        <begin position="364"/>
        <end position="384"/>
    </location>
</feature>
<sequence>MLNRIIKFSLDNRLAIIVLSGLIMIYGMIVLMRTEVDIFPDLNAPTVVVMTEAPGMAPEEIETTITYPIETAVNGASGVRRVRSSSTPGFSVVWVEFGWDTDVYLARQIVAEKLTELEGNFPPGAGTPTLGPQSSILGEIMIIGLTADSITTPMELRTLADREIGPRLLSLPGVASVSVIGGDAKEYQILLCPAKMQRHGVTLNEVRDAVNGMNSNAAGGVLYDYGNEYIIKGDITTNDVNEIANTVIISDASRMVRISDIAEVSAKPQEPRLGAASVNAHPAVLITVTKQPGAGTIELTDNIDAKLNDLKKTFPSDVEINTDIFRQSDFIARSIGNLQESLFVGAIFVIIVLFFFLMNLRTTLISLVALPLSIIVTIIALHFMGLTINTMSLGGIAIAIGSLVDDAIVDVENVYKRLRQNLKEGKPIIKVVYEASKEVRMPIFNSSLIIMASFLPLFFLQGIEGRMLIPLGVSFIVSLIASTIVALTVTPVLCTYLLGDKKIATQLEQEPWLSRRLSVWYHAVLAKSFSHIKPILIGVSVLFLVCIGLFFTLGRSFLPPFNEGSLTINVSTLPGISLEKSDQLGREAEKIILSMPEIRTVARKTGRAELDEHSLGVNVSEIEAPYTLDQGRSRKEMVSDLRHKLSHLPGVNIEIGQPISHRIDAMLSGTEAQIAIKLFGDDLTKLFTIGNKIKAVASTVPGVVDANIEQQMERPQLDIKPRRDMLAYYGIPMSQFADFIRVALAGETVSQVYEKGRPFDLVLKMESDARESMDDVANLMIDSPKGKIPLSAVAEITSAAGPNSINRENVSRRIVISANVEGRDLRGVVNDIMKEVDEEIELPEGYYVNYGGQFESEASASRTLMIVSVIALVIIFLLLYGQYHNAVQSGIILLNMPLALIGGILILRFTSGELNIPAIIGFISLMGIATRNGMLLMSRYDTLRDDGESLMDRILHGSADRLNPILMTALSSALALIPLAVNGTQPGNEIQSPLAIVILGGLLSSTLLNIFIVPIMYYLTNRKKENK</sequence>
<dbReference type="Gene3D" id="3.30.70.1440">
    <property type="entry name" value="Multidrug efflux transporter AcrB pore domain"/>
    <property type="match status" value="1"/>
</dbReference>
<dbReference type="GO" id="GO:0042910">
    <property type="term" value="F:xenobiotic transmembrane transporter activity"/>
    <property type="evidence" value="ECO:0007669"/>
    <property type="project" value="TreeGrafter"/>
</dbReference>
<dbReference type="AlphaFoldDB" id="A0A4Z0V5S7"/>
<dbReference type="GeneID" id="82148622"/>
<reference evidence="9 10" key="1">
    <citation type="submission" date="2019-02" db="EMBL/GenBank/DDBJ databases">
        <title>Isolation and identification of novel species under the genus Muribaculum.</title>
        <authorList>
            <person name="Miyake S."/>
            <person name="Ding Y."/>
            <person name="Low A."/>
            <person name="Soh M."/>
            <person name="Seedorf H."/>
        </authorList>
    </citation>
    <scope>NUCLEOTIDE SEQUENCE [LARGE SCALE GENOMIC DNA]</scope>
    <source>
        <strain evidence="9 10">TLL-A3</strain>
    </source>
</reference>
<evidence type="ECO:0000256" key="7">
    <source>
        <dbReference type="ARBA" id="ARBA00023136"/>
    </source>
</evidence>
<organism evidence="9 10">
    <name type="scientific">Duncaniella freteri</name>
    <dbReference type="NCBI Taxonomy" id="2530391"/>
    <lineage>
        <taxon>Bacteria</taxon>
        <taxon>Pseudomonadati</taxon>
        <taxon>Bacteroidota</taxon>
        <taxon>Bacteroidia</taxon>
        <taxon>Bacteroidales</taxon>
        <taxon>Muribaculaceae</taxon>
        <taxon>Duncaniella</taxon>
    </lineage>
</organism>
<feature type="transmembrane region" description="Helical" evidence="8">
    <location>
        <begin position="390"/>
        <end position="409"/>
    </location>
</feature>
<dbReference type="PRINTS" id="PR00702">
    <property type="entry name" value="ACRIFLAVINRP"/>
</dbReference>
<keyword evidence="3" id="KW-0813">Transport</keyword>
<feature type="transmembrane region" description="Helical" evidence="8">
    <location>
        <begin position="962"/>
        <end position="981"/>
    </location>
</feature>
<dbReference type="InterPro" id="IPR027463">
    <property type="entry name" value="AcrB_DN_DC_subdom"/>
</dbReference>
<feature type="transmembrane region" description="Helical" evidence="8">
    <location>
        <begin position="12"/>
        <end position="32"/>
    </location>
</feature>
<evidence type="ECO:0000313" key="10">
    <source>
        <dbReference type="Proteomes" id="UP000297635"/>
    </source>
</evidence>
<dbReference type="PANTHER" id="PTHR32063">
    <property type="match status" value="1"/>
</dbReference>
<feature type="transmembrane region" description="Helical" evidence="8">
    <location>
        <begin position="443"/>
        <end position="463"/>
    </location>
</feature>
<keyword evidence="7 8" id="KW-0472">Membrane</keyword>
<keyword evidence="4" id="KW-1003">Cell membrane</keyword>
<dbReference type="InterPro" id="IPR001036">
    <property type="entry name" value="Acrflvin-R"/>
</dbReference>
<evidence type="ECO:0000256" key="2">
    <source>
        <dbReference type="ARBA" id="ARBA00010942"/>
    </source>
</evidence>
<proteinExistence type="inferred from homology"/>
<dbReference type="PANTHER" id="PTHR32063:SF4">
    <property type="entry name" value="SLR6043 PROTEIN"/>
    <property type="match status" value="1"/>
</dbReference>
<feature type="transmembrane region" description="Helical" evidence="8">
    <location>
        <begin position="892"/>
        <end position="910"/>
    </location>
</feature>
<dbReference type="RefSeq" id="WP_135470288.1">
    <property type="nucleotide sequence ID" value="NZ_CASJDB010000048.1"/>
</dbReference>
<feature type="transmembrane region" description="Helical" evidence="8">
    <location>
        <begin position="863"/>
        <end position="880"/>
    </location>
</feature>